<feature type="domain" description="ZSWIM1/3 RNaseH-like" evidence="1">
    <location>
        <begin position="1"/>
        <end position="44"/>
    </location>
</feature>
<proteinExistence type="predicted"/>
<dbReference type="InterPro" id="IPR048324">
    <property type="entry name" value="ZSWIM1-3_RNaseH-like"/>
</dbReference>
<dbReference type="STRING" id="4795.A0A225WNE4"/>
<dbReference type="Proteomes" id="UP000198211">
    <property type="component" value="Unassembled WGS sequence"/>
</dbReference>
<gene>
    <name evidence="2" type="ORF">PHMEG_0006637</name>
</gene>
<organism evidence="2 3">
    <name type="scientific">Phytophthora megakarya</name>
    <dbReference type="NCBI Taxonomy" id="4795"/>
    <lineage>
        <taxon>Eukaryota</taxon>
        <taxon>Sar</taxon>
        <taxon>Stramenopiles</taxon>
        <taxon>Oomycota</taxon>
        <taxon>Peronosporomycetes</taxon>
        <taxon>Peronosporales</taxon>
        <taxon>Peronosporaceae</taxon>
        <taxon>Phytophthora</taxon>
    </lineage>
</organism>
<evidence type="ECO:0000313" key="2">
    <source>
        <dbReference type="EMBL" id="OWZ19155.1"/>
    </source>
</evidence>
<protein>
    <recommendedName>
        <fullName evidence="1">ZSWIM1/3 RNaseH-like domain-containing protein</fullName>
    </recommendedName>
</protein>
<dbReference type="InterPro" id="IPR052579">
    <property type="entry name" value="Zinc_finger_SWIM"/>
</dbReference>
<comment type="caution">
    <text evidence="2">The sequence shown here is derived from an EMBL/GenBank/DDBJ whole genome shotgun (WGS) entry which is preliminary data.</text>
</comment>
<dbReference type="PANTHER" id="PTHR31569">
    <property type="entry name" value="SWIM-TYPE DOMAIN-CONTAINING PROTEIN"/>
    <property type="match status" value="1"/>
</dbReference>
<evidence type="ECO:0000259" key="1">
    <source>
        <dbReference type="Pfam" id="PF21056"/>
    </source>
</evidence>
<dbReference type="PANTHER" id="PTHR31569:SF4">
    <property type="entry name" value="SWIM-TYPE DOMAIN-CONTAINING PROTEIN"/>
    <property type="match status" value="1"/>
</dbReference>
<evidence type="ECO:0000313" key="3">
    <source>
        <dbReference type="Proteomes" id="UP000198211"/>
    </source>
</evidence>
<sequence>MEKAVAHFKRLHPTRIELLRVIVVDKDLNEIKILESKFPKARVLVCHFHVIKYLKEKRAKSEYGKISAADASQVAAVVHSIVHADCEENYRLSHAPFKGICDRVGLHDFFQYFEKNRDRSQDRWVQYRRASLPHFNSNNNNHLESFFGKLKDSVDGKMIMAGCVKVLLAFDRCKENEYRYRLDRTGRQVNSNYDKEMANVLRFTSHFVAEEVADQYTKALSNKGQYQFTVCEQGVDQVVRRADPA</sequence>
<accession>A0A225WNE4</accession>
<reference evidence="3" key="1">
    <citation type="submission" date="2017-03" db="EMBL/GenBank/DDBJ databases">
        <title>Phytopthora megakarya and P. palmivora, two closely related causual agents of cacao black pod achieved similar genome size and gene model numbers by different mechanisms.</title>
        <authorList>
            <person name="Ali S."/>
            <person name="Shao J."/>
            <person name="Larry D.J."/>
            <person name="Kronmiller B."/>
            <person name="Shen D."/>
            <person name="Strem M.D."/>
            <person name="Melnick R.L."/>
            <person name="Guiltinan M.J."/>
            <person name="Tyler B.M."/>
            <person name="Meinhardt L.W."/>
            <person name="Bailey B.A."/>
        </authorList>
    </citation>
    <scope>NUCLEOTIDE SEQUENCE [LARGE SCALE GENOMIC DNA]</scope>
    <source>
        <strain evidence="3">zdho120</strain>
    </source>
</reference>
<keyword evidence="3" id="KW-1185">Reference proteome</keyword>
<dbReference type="Pfam" id="PF21056">
    <property type="entry name" value="ZSWIM1-3_RNaseH-like"/>
    <property type="match status" value="1"/>
</dbReference>
<dbReference type="EMBL" id="NBNE01000481">
    <property type="protein sequence ID" value="OWZ19155.1"/>
    <property type="molecule type" value="Genomic_DNA"/>
</dbReference>
<dbReference type="AlphaFoldDB" id="A0A225WNE4"/>
<dbReference type="OrthoDB" id="96470at2759"/>
<name>A0A225WNE4_9STRA</name>